<keyword evidence="6" id="KW-0812">Transmembrane</keyword>
<dbReference type="GO" id="GO:0005886">
    <property type="term" value="C:plasma membrane"/>
    <property type="evidence" value="ECO:0007669"/>
    <property type="project" value="UniProtKB-SubCell"/>
</dbReference>
<keyword evidence="9 10" id="KW-0472">Membrane</keyword>
<keyword evidence="12" id="KW-0282">Flagellum</keyword>
<keyword evidence="8" id="KW-1133">Transmembrane helix</keyword>
<sequence>MKKMLPWLVSLLLAITLIVIVGLYSWSTLFGDSASGSKDPEKQAQESVKDVSAQPMSADEMIKVTSELNDIKTNIADTEYVVILGLAIQLDSEHAKEEFEKVKSLQIKPIVNRALWSLTPEELSGSDGKDRLVASLINAINPVLADGKVTNIGITNFIMTQI</sequence>
<dbReference type="PANTHER" id="PTHR35091:SF2">
    <property type="entry name" value="FLAGELLAR PROTEIN FLIL"/>
    <property type="match status" value="1"/>
</dbReference>
<dbReference type="GO" id="GO:0071978">
    <property type="term" value="P:bacterial-type flagellum-dependent swarming motility"/>
    <property type="evidence" value="ECO:0007669"/>
    <property type="project" value="TreeGrafter"/>
</dbReference>
<comment type="subcellular location">
    <subcellularLocation>
        <location evidence="2">Cell membrane</location>
        <topology evidence="2">Single-pass membrane protein</topology>
    </subcellularLocation>
</comment>
<evidence type="ECO:0000256" key="2">
    <source>
        <dbReference type="ARBA" id="ARBA00004162"/>
    </source>
</evidence>
<keyword evidence="13" id="KW-1185">Reference proteome</keyword>
<gene>
    <name evidence="12" type="ORF">E6C55_09095</name>
</gene>
<evidence type="ECO:0000256" key="6">
    <source>
        <dbReference type="ARBA" id="ARBA00022692"/>
    </source>
</evidence>
<dbReference type="InterPro" id="IPR005503">
    <property type="entry name" value="FliL"/>
</dbReference>
<evidence type="ECO:0000313" key="12">
    <source>
        <dbReference type="EMBL" id="THF81259.1"/>
    </source>
</evidence>
<keyword evidence="5 10" id="KW-0145">Chemotaxis</keyword>
<dbReference type="EMBL" id="SSOB01000009">
    <property type="protein sequence ID" value="THF81259.1"/>
    <property type="molecule type" value="Genomic_DNA"/>
</dbReference>
<comment type="similarity">
    <text evidence="3 10">Belongs to the FliL family.</text>
</comment>
<evidence type="ECO:0000256" key="1">
    <source>
        <dbReference type="ARBA" id="ARBA00002254"/>
    </source>
</evidence>
<evidence type="ECO:0000256" key="5">
    <source>
        <dbReference type="ARBA" id="ARBA00022500"/>
    </source>
</evidence>
<organism evidence="12 13">
    <name type="scientific">Cohnella fermenti</name>
    <dbReference type="NCBI Taxonomy" id="2565925"/>
    <lineage>
        <taxon>Bacteria</taxon>
        <taxon>Bacillati</taxon>
        <taxon>Bacillota</taxon>
        <taxon>Bacilli</taxon>
        <taxon>Bacillales</taxon>
        <taxon>Paenibacillaceae</taxon>
        <taxon>Cohnella</taxon>
    </lineage>
</organism>
<keyword evidence="4 10" id="KW-1003">Cell membrane</keyword>
<proteinExistence type="inferred from homology"/>
<dbReference type="AlphaFoldDB" id="A0A4S4C2J4"/>
<evidence type="ECO:0000313" key="13">
    <source>
        <dbReference type="Proteomes" id="UP000310636"/>
    </source>
</evidence>
<dbReference type="PANTHER" id="PTHR35091">
    <property type="entry name" value="FLAGELLAR PROTEIN FLIL"/>
    <property type="match status" value="1"/>
</dbReference>
<keyword evidence="7 10" id="KW-0283">Flagellar rotation</keyword>
<dbReference type="GO" id="GO:0006935">
    <property type="term" value="P:chemotaxis"/>
    <property type="evidence" value="ECO:0007669"/>
    <property type="project" value="UniProtKB-KW"/>
</dbReference>
<comment type="caution">
    <text evidence="12">The sequence shown here is derived from an EMBL/GenBank/DDBJ whole genome shotgun (WGS) entry which is preliminary data.</text>
</comment>
<comment type="function">
    <text evidence="1 10">Controls the rotational direction of flagella during chemotaxis.</text>
</comment>
<reference evidence="12 13" key="1">
    <citation type="submission" date="2019-04" db="EMBL/GenBank/DDBJ databases">
        <title>Cohnella sp. nov. isolated from preserved vegetables.</title>
        <authorList>
            <person name="Lin S.-Y."/>
            <person name="Hung M.-H."/>
            <person name="Young C.-C."/>
        </authorList>
    </citation>
    <scope>NUCLEOTIDE SEQUENCE [LARGE SCALE GENOMIC DNA]</scope>
    <source>
        <strain evidence="12 13">CC-MHH1044</strain>
    </source>
</reference>
<keyword evidence="12" id="KW-0966">Cell projection</keyword>
<name>A0A4S4C2J4_9BACL</name>
<evidence type="ECO:0000256" key="10">
    <source>
        <dbReference type="RuleBase" id="RU364125"/>
    </source>
</evidence>
<feature type="compositionally biased region" description="Basic and acidic residues" evidence="11">
    <location>
        <begin position="38"/>
        <end position="49"/>
    </location>
</feature>
<protein>
    <recommendedName>
        <fullName evidence="10">Flagellar protein FliL</fullName>
    </recommendedName>
</protein>
<dbReference type="RefSeq" id="WP_136369469.1">
    <property type="nucleotide sequence ID" value="NZ_SSOB01000009.1"/>
</dbReference>
<evidence type="ECO:0000256" key="11">
    <source>
        <dbReference type="SAM" id="MobiDB-lite"/>
    </source>
</evidence>
<keyword evidence="12" id="KW-0969">Cilium</keyword>
<dbReference type="OrthoDB" id="2664574at2"/>
<dbReference type="GO" id="GO:0009425">
    <property type="term" value="C:bacterial-type flagellum basal body"/>
    <property type="evidence" value="ECO:0007669"/>
    <property type="project" value="InterPro"/>
</dbReference>
<feature type="region of interest" description="Disordered" evidence="11">
    <location>
        <begin position="35"/>
        <end position="54"/>
    </location>
</feature>
<evidence type="ECO:0000256" key="3">
    <source>
        <dbReference type="ARBA" id="ARBA00008281"/>
    </source>
</evidence>
<dbReference type="Proteomes" id="UP000310636">
    <property type="component" value="Unassembled WGS sequence"/>
</dbReference>
<evidence type="ECO:0000256" key="9">
    <source>
        <dbReference type="ARBA" id="ARBA00023136"/>
    </source>
</evidence>
<evidence type="ECO:0000256" key="4">
    <source>
        <dbReference type="ARBA" id="ARBA00022475"/>
    </source>
</evidence>
<dbReference type="Pfam" id="PF03748">
    <property type="entry name" value="FliL"/>
    <property type="match status" value="1"/>
</dbReference>
<evidence type="ECO:0000256" key="8">
    <source>
        <dbReference type="ARBA" id="ARBA00022989"/>
    </source>
</evidence>
<accession>A0A4S4C2J4</accession>
<evidence type="ECO:0000256" key="7">
    <source>
        <dbReference type="ARBA" id="ARBA00022779"/>
    </source>
</evidence>